<sequence length="139" mass="16030">MAKAIVPSLLFLALYCAFPIAFIEETFLRKHPSSYIFRSKSILVLLLLIYNRLLLEAKNSLLRIAIFLLLFRVSIAASLAKLIELIELSIASGGDYIISFRIEIYKVNILEKLDICIKYSVIISYYYTKVHSCYRLSRL</sequence>
<evidence type="ECO:0000313" key="3">
    <source>
        <dbReference type="Proteomes" id="UP000007963"/>
    </source>
</evidence>
<evidence type="ECO:0000256" key="1">
    <source>
        <dbReference type="SAM" id="Phobius"/>
    </source>
</evidence>
<dbReference type="Proteomes" id="UP000007963">
    <property type="component" value="Unassembled WGS sequence"/>
</dbReference>
<feature type="transmembrane region" description="Helical" evidence="1">
    <location>
        <begin position="61"/>
        <end position="80"/>
    </location>
</feature>
<keyword evidence="1" id="KW-0812">Transmembrane</keyword>
<reference evidence="3" key="1">
    <citation type="submission" date="2005-09" db="EMBL/GenBank/DDBJ databases">
        <title>Annotation of the Aspergillus terreus NIH2624 genome.</title>
        <authorList>
            <person name="Birren B.W."/>
            <person name="Lander E.S."/>
            <person name="Galagan J.E."/>
            <person name="Nusbaum C."/>
            <person name="Devon K."/>
            <person name="Henn M."/>
            <person name="Ma L.-J."/>
            <person name="Jaffe D.B."/>
            <person name="Butler J."/>
            <person name="Alvarez P."/>
            <person name="Gnerre S."/>
            <person name="Grabherr M."/>
            <person name="Kleber M."/>
            <person name="Mauceli E.W."/>
            <person name="Brockman W."/>
            <person name="Rounsley S."/>
            <person name="Young S.K."/>
            <person name="LaButti K."/>
            <person name="Pushparaj V."/>
            <person name="DeCaprio D."/>
            <person name="Crawford M."/>
            <person name="Koehrsen M."/>
            <person name="Engels R."/>
            <person name="Montgomery P."/>
            <person name="Pearson M."/>
            <person name="Howarth C."/>
            <person name="Larson L."/>
            <person name="Luoma S."/>
            <person name="White J."/>
            <person name="Alvarado L."/>
            <person name="Kodira C.D."/>
            <person name="Zeng Q."/>
            <person name="Oleary S."/>
            <person name="Yandava C."/>
            <person name="Denning D.W."/>
            <person name="Nierman W.C."/>
            <person name="Milne T."/>
            <person name="Madden K."/>
        </authorList>
    </citation>
    <scope>NUCLEOTIDE SEQUENCE [LARGE SCALE GENOMIC DNA]</scope>
    <source>
        <strain evidence="3">NIH 2624 / FGSC A1156</strain>
    </source>
</reference>
<dbReference type="VEuPathDB" id="FungiDB:ATEG_08585"/>
<dbReference type="EMBL" id="CH476606">
    <property type="protein sequence ID" value="EAU30717.1"/>
    <property type="molecule type" value="Genomic_DNA"/>
</dbReference>
<gene>
    <name evidence="2" type="ORF">ATEG_08585</name>
</gene>
<dbReference type="AlphaFoldDB" id="Q0CCJ9"/>
<protein>
    <submittedName>
        <fullName evidence="2">Uncharacterized protein</fullName>
    </submittedName>
</protein>
<dbReference type="GeneID" id="4323415"/>
<organism evidence="2 3">
    <name type="scientific">Aspergillus terreus (strain NIH 2624 / FGSC A1156)</name>
    <dbReference type="NCBI Taxonomy" id="341663"/>
    <lineage>
        <taxon>Eukaryota</taxon>
        <taxon>Fungi</taxon>
        <taxon>Dikarya</taxon>
        <taxon>Ascomycota</taxon>
        <taxon>Pezizomycotina</taxon>
        <taxon>Eurotiomycetes</taxon>
        <taxon>Eurotiomycetidae</taxon>
        <taxon>Eurotiales</taxon>
        <taxon>Aspergillaceae</taxon>
        <taxon>Aspergillus</taxon>
        <taxon>Aspergillus subgen. Circumdati</taxon>
    </lineage>
</organism>
<dbReference type="HOGENOM" id="CLU_1844694_0_0_1"/>
<proteinExistence type="predicted"/>
<evidence type="ECO:0000313" key="2">
    <source>
        <dbReference type="EMBL" id="EAU30717.1"/>
    </source>
</evidence>
<dbReference type="RefSeq" id="XP_001217171.1">
    <property type="nucleotide sequence ID" value="XM_001217170.1"/>
</dbReference>
<keyword evidence="1" id="KW-1133">Transmembrane helix</keyword>
<accession>Q0CCJ9</accession>
<feature type="transmembrane region" description="Helical" evidence="1">
    <location>
        <begin position="35"/>
        <end position="54"/>
    </location>
</feature>
<keyword evidence="1" id="KW-0472">Membrane</keyword>
<name>Q0CCJ9_ASPTN</name>